<feature type="transmembrane region" description="Helical" evidence="5">
    <location>
        <begin position="62"/>
        <end position="85"/>
    </location>
</feature>
<evidence type="ECO:0000256" key="3">
    <source>
        <dbReference type="ARBA" id="ARBA00022514"/>
    </source>
</evidence>
<keyword evidence="8" id="KW-1185">Reference proteome</keyword>
<feature type="domain" description="THD" evidence="6">
    <location>
        <begin position="122"/>
        <end position="262"/>
    </location>
</feature>
<keyword evidence="5" id="KW-0812">Transmembrane</keyword>
<dbReference type="Gene3D" id="2.60.120.40">
    <property type="match status" value="1"/>
</dbReference>
<dbReference type="GO" id="GO:0006955">
    <property type="term" value="P:immune response"/>
    <property type="evidence" value="ECO:0007669"/>
    <property type="project" value="InterPro"/>
</dbReference>
<dbReference type="GO" id="GO:0005125">
    <property type="term" value="F:cytokine activity"/>
    <property type="evidence" value="ECO:0007669"/>
    <property type="project" value="UniProtKB-KW"/>
</dbReference>
<reference evidence="7" key="3">
    <citation type="submission" date="2025-09" db="UniProtKB">
        <authorList>
            <consortium name="Ensembl"/>
        </authorList>
    </citation>
    <scope>IDENTIFICATION</scope>
</reference>
<dbReference type="PANTHER" id="PTHR11471">
    <property type="entry name" value="TUMOR NECROSIS FACTOR FAMILY MEMBER"/>
    <property type="match status" value="1"/>
</dbReference>
<dbReference type="CDD" id="cd00184">
    <property type="entry name" value="TNF"/>
    <property type="match status" value="1"/>
</dbReference>
<dbReference type="Proteomes" id="UP000694620">
    <property type="component" value="Chromosome 10"/>
</dbReference>
<evidence type="ECO:0000259" key="6">
    <source>
        <dbReference type="PROSITE" id="PS50049"/>
    </source>
</evidence>
<comment type="similarity">
    <text evidence="2">Belongs to the tumor necrosis factor family.</text>
</comment>
<keyword evidence="3" id="KW-0202">Cytokine</keyword>
<evidence type="ECO:0000313" key="7">
    <source>
        <dbReference type="Ensembl" id="ENSECRP00000021260.1"/>
    </source>
</evidence>
<dbReference type="Pfam" id="PF00229">
    <property type="entry name" value="TNF"/>
    <property type="match status" value="1"/>
</dbReference>
<dbReference type="Ensembl" id="ENSECRT00000021723.1">
    <property type="protein sequence ID" value="ENSECRP00000021260.1"/>
    <property type="gene ID" value="ENSECRG00000014325.1"/>
</dbReference>
<dbReference type="GO" id="GO:0005615">
    <property type="term" value="C:extracellular space"/>
    <property type="evidence" value="ECO:0007669"/>
    <property type="project" value="UniProtKB-KW"/>
</dbReference>
<proteinExistence type="inferred from homology"/>
<dbReference type="PANTHER" id="PTHR11471:SF33">
    <property type="entry name" value="TUMOR NECROSIS FACTOR LIGAND SUPERFAMILY MEMBER 6"/>
    <property type="match status" value="1"/>
</dbReference>
<dbReference type="PROSITE" id="PS50049">
    <property type="entry name" value="THD_2"/>
    <property type="match status" value="1"/>
</dbReference>
<evidence type="ECO:0000256" key="1">
    <source>
        <dbReference type="ARBA" id="ARBA00004370"/>
    </source>
</evidence>
<comment type="subcellular location">
    <subcellularLocation>
        <location evidence="1">Membrane</location>
    </subcellularLocation>
</comment>
<gene>
    <name evidence="7" type="primary">faslg</name>
</gene>
<keyword evidence="4 5" id="KW-0472">Membrane</keyword>
<dbReference type="GO" id="GO:0043123">
    <property type="term" value="P:positive regulation of canonical NF-kappaB signal transduction"/>
    <property type="evidence" value="ECO:0007669"/>
    <property type="project" value="TreeGrafter"/>
</dbReference>
<organism evidence="7 8">
    <name type="scientific">Erpetoichthys calabaricus</name>
    <name type="common">Rope fish</name>
    <name type="synonym">Calamoichthys calabaricus</name>
    <dbReference type="NCBI Taxonomy" id="27687"/>
    <lineage>
        <taxon>Eukaryota</taxon>
        <taxon>Metazoa</taxon>
        <taxon>Chordata</taxon>
        <taxon>Craniata</taxon>
        <taxon>Vertebrata</taxon>
        <taxon>Euteleostomi</taxon>
        <taxon>Actinopterygii</taxon>
        <taxon>Polypteriformes</taxon>
        <taxon>Polypteridae</taxon>
        <taxon>Erpetoichthys</taxon>
    </lineage>
</organism>
<protein>
    <submittedName>
        <fullName evidence="7">Fas ligand</fullName>
    </submittedName>
</protein>
<reference evidence="7" key="2">
    <citation type="submission" date="2025-08" db="UniProtKB">
        <authorList>
            <consortium name="Ensembl"/>
        </authorList>
    </citation>
    <scope>IDENTIFICATION</scope>
</reference>
<evidence type="ECO:0000256" key="5">
    <source>
        <dbReference type="SAM" id="Phobius"/>
    </source>
</evidence>
<evidence type="ECO:0000256" key="4">
    <source>
        <dbReference type="ARBA" id="ARBA00023136"/>
    </source>
</evidence>
<dbReference type="GO" id="GO:0008625">
    <property type="term" value="P:extrinsic apoptotic signaling pathway via death domain receptors"/>
    <property type="evidence" value="ECO:0007669"/>
    <property type="project" value="TreeGrafter"/>
</dbReference>
<dbReference type="SUPFAM" id="SSF49842">
    <property type="entry name" value="TNF-like"/>
    <property type="match status" value="1"/>
</dbReference>
<evidence type="ECO:0000256" key="2">
    <source>
        <dbReference type="ARBA" id="ARBA00008670"/>
    </source>
</evidence>
<dbReference type="AlphaFoldDB" id="A0A8C4STM9"/>
<evidence type="ECO:0000313" key="8">
    <source>
        <dbReference type="Proteomes" id="UP000694620"/>
    </source>
</evidence>
<dbReference type="GO" id="GO:0016020">
    <property type="term" value="C:membrane"/>
    <property type="evidence" value="ECO:0007669"/>
    <property type="project" value="UniProtKB-SubCell"/>
</dbReference>
<dbReference type="SMART" id="SM00207">
    <property type="entry name" value="TNF"/>
    <property type="match status" value="1"/>
</dbReference>
<dbReference type="GeneTree" id="ENSGT01060000248544"/>
<name>A0A8C4STM9_ERPCA</name>
<reference evidence="7" key="1">
    <citation type="submission" date="2021-06" db="EMBL/GenBank/DDBJ databases">
        <authorList>
            <consortium name="Wellcome Sanger Institute Data Sharing"/>
        </authorList>
    </citation>
    <scope>NUCLEOTIDE SEQUENCE [LARGE SCALE GENOMIC DNA]</scope>
</reference>
<dbReference type="InterPro" id="IPR006052">
    <property type="entry name" value="TNF_dom"/>
</dbReference>
<dbReference type="InterPro" id="IPR008983">
    <property type="entry name" value="Tumour_necrosis_fac-like_dom"/>
</dbReference>
<accession>A0A8C4STM9</accession>
<dbReference type="GO" id="GO:0005164">
    <property type="term" value="F:tumor necrosis factor receptor binding"/>
    <property type="evidence" value="ECO:0007669"/>
    <property type="project" value="InterPro"/>
</dbReference>
<keyword evidence="5" id="KW-1133">Transmembrane helix</keyword>
<sequence length="262" mass="29581">MADPPRRPPRRTQPIPAYSYPQVFLVDQGLPAQSSLDRGPIPTWSVLPPPVKHHKRSDCSGWWPLLALIQIVTLLALGAGAYYIYWLRHELLELWIDRPLTLTPQLPTGLPEPTTEKTEKSKTAHLTGELKNITVGSRMLVWESAARGAFTEGVEYRDHSLVINETAHYFVYSSVFFRSQGCPVPNLVVHSVYRKTLRSVEPRLLLQSRKLSQCVGGSRWYGNSYLGAAVKLDRMDRVYVHVSDPALVSLEPATTYFGLYKV</sequence>